<organism evidence="2 3">
    <name type="scientific">Methylorubrum podarium</name>
    <dbReference type="NCBI Taxonomy" id="200476"/>
    <lineage>
        <taxon>Bacteria</taxon>
        <taxon>Pseudomonadati</taxon>
        <taxon>Pseudomonadota</taxon>
        <taxon>Alphaproteobacteria</taxon>
        <taxon>Hyphomicrobiales</taxon>
        <taxon>Methylobacteriaceae</taxon>
        <taxon>Methylorubrum</taxon>
    </lineage>
</organism>
<protein>
    <submittedName>
        <fullName evidence="2">FkbM family methyltransferase</fullName>
    </submittedName>
</protein>
<comment type="caution">
    <text evidence="2">The sequence shown here is derived from an EMBL/GenBank/DDBJ whole genome shotgun (WGS) entry which is preliminary data.</text>
</comment>
<dbReference type="PANTHER" id="PTHR34203:SF15">
    <property type="entry name" value="SLL1173 PROTEIN"/>
    <property type="match status" value="1"/>
</dbReference>
<gene>
    <name evidence="2" type="ORF">ABS772_05775</name>
</gene>
<dbReference type="EMBL" id="JBELQE010000036">
    <property type="protein sequence ID" value="MER2249421.1"/>
    <property type="molecule type" value="Genomic_DNA"/>
</dbReference>
<evidence type="ECO:0000313" key="2">
    <source>
        <dbReference type="EMBL" id="MER2249421.1"/>
    </source>
</evidence>
<dbReference type="InterPro" id="IPR052514">
    <property type="entry name" value="SAM-dependent_MTase"/>
</dbReference>
<proteinExistence type="predicted"/>
<dbReference type="Proteomes" id="UP001480955">
    <property type="component" value="Unassembled WGS sequence"/>
</dbReference>
<evidence type="ECO:0000259" key="1">
    <source>
        <dbReference type="Pfam" id="PF05050"/>
    </source>
</evidence>
<dbReference type="GO" id="GO:0032259">
    <property type="term" value="P:methylation"/>
    <property type="evidence" value="ECO:0007669"/>
    <property type="project" value="UniProtKB-KW"/>
</dbReference>
<keyword evidence="3" id="KW-1185">Reference proteome</keyword>
<feature type="domain" description="Methyltransferase FkbM" evidence="1">
    <location>
        <begin position="183"/>
        <end position="334"/>
    </location>
</feature>
<reference evidence="2 3" key="1">
    <citation type="submission" date="2024-06" db="EMBL/GenBank/DDBJ databases">
        <authorList>
            <person name="Campbell A.G."/>
        </authorList>
    </citation>
    <scope>NUCLEOTIDE SEQUENCE [LARGE SCALE GENOMIC DNA]</scope>
    <source>
        <strain evidence="2 3">EM12</strain>
    </source>
</reference>
<dbReference type="InterPro" id="IPR029063">
    <property type="entry name" value="SAM-dependent_MTases_sf"/>
</dbReference>
<name>A0ABV1QJ50_9HYPH</name>
<accession>A0ABV1QJ50</accession>
<dbReference type="RefSeq" id="WP_350392932.1">
    <property type="nucleotide sequence ID" value="NZ_JBELQE010000036.1"/>
</dbReference>
<dbReference type="GO" id="GO:0008168">
    <property type="term" value="F:methyltransferase activity"/>
    <property type="evidence" value="ECO:0007669"/>
    <property type="project" value="UniProtKB-KW"/>
</dbReference>
<dbReference type="SUPFAM" id="SSF53335">
    <property type="entry name" value="S-adenosyl-L-methionine-dependent methyltransferases"/>
    <property type="match status" value="1"/>
</dbReference>
<sequence>MLPAPVSESTDIDAFRLHVCQRLIAALGRNEDDNIDHSYPPYEVVAGQDEFDRVRAQFLAFLTGHWGDMARSYGRLEDDASRKLFVDLLLFRVLGCRHVRLDSNTPDYWEARRQSQTLPAEASPFADVPGGAGLCHVRLPRETRTLELDCLRPNIFFTFLLRQYFFDRGGVRVRPEPGDHVIDAGACFGDTAVDFAETVGATGHVYSFDPLEAHLTITHHNIRQNDLSNLTVFGHGLSDHAFEAPPVDNLCNPGFAEAAVMPVRRLDDLVAAGTVPRIDFIKMDIEGSELPALRGAEAALRRFRPKLAISVYHRWSDYFEIPDFIASLDLGYRFFLQNYTVGEGETILYCIAAADGGPVGNEPSGGEAVQGSSPSS</sequence>
<keyword evidence="2" id="KW-0808">Transferase</keyword>
<keyword evidence="2" id="KW-0489">Methyltransferase</keyword>
<dbReference type="InterPro" id="IPR006342">
    <property type="entry name" value="FkbM_mtfrase"/>
</dbReference>
<evidence type="ECO:0000313" key="3">
    <source>
        <dbReference type="Proteomes" id="UP001480955"/>
    </source>
</evidence>
<dbReference type="Gene3D" id="3.40.50.150">
    <property type="entry name" value="Vaccinia Virus protein VP39"/>
    <property type="match status" value="1"/>
</dbReference>
<dbReference type="Pfam" id="PF05050">
    <property type="entry name" value="Methyltransf_21"/>
    <property type="match status" value="1"/>
</dbReference>
<dbReference type="NCBIfam" id="TIGR01444">
    <property type="entry name" value="fkbM_fam"/>
    <property type="match status" value="1"/>
</dbReference>
<dbReference type="PANTHER" id="PTHR34203">
    <property type="entry name" value="METHYLTRANSFERASE, FKBM FAMILY PROTEIN"/>
    <property type="match status" value="1"/>
</dbReference>